<organism evidence="1">
    <name type="scientific">Anguilla anguilla</name>
    <name type="common">European freshwater eel</name>
    <name type="synonym">Muraena anguilla</name>
    <dbReference type="NCBI Taxonomy" id="7936"/>
    <lineage>
        <taxon>Eukaryota</taxon>
        <taxon>Metazoa</taxon>
        <taxon>Chordata</taxon>
        <taxon>Craniata</taxon>
        <taxon>Vertebrata</taxon>
        <taxon>Euteleostomi</taxon>
        <taxon>Actinopterygii</taxon>
        <taxon>Neopterygii</taxon>
        <taxon>Teleostei</taxon>
        <taxon>Anguilliformes</taxon>
        <taxon>Anguillidae</taxon>
        <taxon>Anguilla</taxon>
    </lineage>
</organism>
<name>A0A0E9SBN7_ANGAN</name>
<dbReference type="AlphaFoldDB" id="A0A0E9SBN7"/>
<proteinExistence type="predicted"/>
<protein>
    <submittedName>
        <fullName evidence="1">Uncharacterized protein</fullName>
    </submittedName>
</protein>
<evidence type="ECO:0000313" key="1">
    <source>
        <dbReference type="EMBL" id="JAH38105.1"/>
    </source>
</evidence>
<sequence>MDLAEGMGSSRPFTVAHVKSGLFYTT</sequence>
<reference evidence="1" key="2">
    <citation type="journal article" date="2015" name="Fish Shellfish Immunol.">
        <title>Early steps in the European eel (Anguilla anguilla)-Vibrio vulnificus interaction in the gills: Role of the RtxA13 toxin.</title>
        <authorList>
            <person name="Callol A."/>
            <person name="Pajuelo D."/>
            <person name="Ebbesson L."/>
            <person name="Teles M."/>
            <person name="MacKenzie S."/>
            <person name="Amaro C."/>
        </authorList>
    </citation>
    <scope>NUCLEOTIDE SEQUENCE</scope>
</reference>
<accession>A0A0E9SBN7</accession>
<reference evidence="1" key="1">
    <citation type="submission" date="2014-11" db="EMBL/GenBank/DDBJ databases">
        <authorList>
            <person name="Amaro Gonzalez C."/>
        </authorList>
    </citation>
    <scope>NUCLEOTIDE SEQUENCE</scope>
</reference>
<dbReference type="EMBL" id="GBXM01070472">
    <property type="protein sequence ID" value="JAH38105.1"/>
    <property type="molecule type" value="Transcribed_RNA"/>
</dbReference>